<reference evidence="1" key="1">
    <citation type="submission" date="2021-01" db="EMBL/GenBank/DDBJ databases">
        <authorList>
            <consortium name="Genoscope - CEA"/>
            <person name="William W."/>
        </authorList>
    </citation>
    <scope>NUCLEOTIDE SEQUENCE</scope>
</reference>
<protein>
    <submittedName>
        <fullName evidence="1">(rape) hypothetical protein</fullName>
    </submittedName>
</protein>
<accession>A0A816WJ19</accession>
<dbReference type="EMBL" id="HG994357">
    <property type="protein sequence ID" value="CAF2134190.1"/>
    <property type="molecule type" value="Genomic_DNA"/>
</dbReference>
<dbReference type="Proteomes" id="UP001295469">
    <property type="component" value="Chromosome A03"/>
</dbReference>
<evidence type="ECO:0000313" key="1">
    <source>
        <dbReference type="EMBL" id="CAF2134190.1"/>
    </source>
</evidence>
<dbReference type="AlphaFoldDB" id="A0A816WJ19"/>
<gene>
    <name evidence="1" type="ORF">DARMORV10_A03P68110.1</name>
</gene>
<name>A0A816WJ19_BRANA</name>
<organism evidence="1">
    <name type="scientific">Brassica napus</name>
    <name type="common">Rape</name>
    <dbReference type="NCBI Taxonomy" id="3708"/>
    <lineage>
        <taxon>Eukaryota</taxon>
        <taxon>Viridiplantae</taxon>
        <taxon>Streptophyta</taxon>
        <taxon>Embryophyta</taxon>
        <taxon>Tracheophyta</taxon>
        <taxon>Spermatophyta</taxon>
        <taxon>Magnoliopsida</taxon>
        <taxon>eudicotyledons</taxon>
        <taxon>Gunneridae</taxon>
        <taxon>Pentapetalae</taxon>
        <taxon>rosids</taxon>
        <taxon>malvids</taxon>
        <taxon>Brassicales</taxon>
        <taxon>Brassicaceae</taxon>
        <taxon>Brassiceae</taxon>
        <taxon>Brassica</taxon>
    </lineage>
</organism>
<proteinExistence type="predicted"/>
<sequence>MFIIKVEHTAAYRIIRFQATLMLATIDAPLNERNGRVLMMVLLLYHNGAAKIGTSLQSDSCVCHSAALKLSDYFRMIYNSLDEDEMLRKLRKFAR</sequence>